<gene>
    <name evidence="1" type="ORF">SAMN02745129_2360</name>
</gene>
<proteinExistence type="predicted"/>
<evidence type="ECO:0000313" key="1">
    <source>
        <dbReference type="EMBL" id="SHH56650.1"/>
    </source>
</evidence>
<protein>
    <submittedName>
        <fullName evidence="1">Uncharacterized protein</fullName>
    </submittedName>
</protein>
<dbReference type="STRING" id="299255.SAMN02745129_2360"/>
<keyword evidence="2" id="KW-1185">Reference proteome</keyword>
<dbReference type="Proteomes" id="UP000184268">
    <property type="component" value="Unassembled WGS sequence"/>
</dbReference>
<dbReference type="EMBL" id="FQXG01000003">
    <property type="protein sequence ID" value="SHH56650.1"/>
    <property type="molecule type" value="Genomic_DNA"/>
</dbReference>
<evidence type="ECO:0000313" key="2">
    <source>
        <dbReference type="Proteomes" id="UP000184268"/>
    </source>
</evidence>
<name>A0A1M5U1A5_9GAMM</name>
<sequence length="115" mass="12403">MADQAYLLDLELEPCPGALAQVRTAVLQQQKAGVPVLSVRTIQMDLAKKTAAFLGQAELGVVVEATQRAREATVDDRARWAEHYDADECNDYDQVLEFEIEIGAIEAGGEAAVAA</sequence>
<dbReference type="AlphaFoldDB" id="A0A1M5U1A5"/>
<accession>A0A1M5U1A5</accession>
<reference evidence="1 2" key="1">
    <citation type="submission" date="2016-11" db="EMBL/GenBank/DDBJ databases">
        <authorList>
            <person name="Jaros S."/>
            <person name="Januszkiewicz K."/>
            <person name="Wedrychowicz H."/>
        </authorList>
    </citation>
    <scope>NUCLEOTIDE SEQUENCE [LARGE SCALE GENOMIC DNA]</scope>
    <source>
        <strain evidence="1 2">DSM 16917</strain>
    </source>
</reference>
<organism evidence="1 2">
    <name type="scientific">Ferrimonas marina</name>
    <dbReference type="NCBI Taxonomy" id="299255"/>
    <lineage>
        <taxon>Bacteria</taxon>
        <taxon>Pseudomonadati</taxon>
        <taxon>Pseudomonadota</taxon>
        <taxon>Gammaproteobacteria</taxon>
        <taxon>Alteromonadales</taxon>
        <taxon>Ferrimonadaceae</taxon>
        <taxon>Ferrimonas</taxon>
    </lineage>
</organism>
<dbReference type="RefSeq" id="WP_067655733.1">
    <property type="nucleotide sequence ID" value="NZ_FQXG01000003.1"/>
</dbReference>